<feature type="transmembrane region" description="Helical" evidence="2">
    <location>
        <begin position="7"/>
        <end position="31"/>
    </location>
</feature>
<organism evidence="3 4">
    <name type="scientific">Phyllachora maydis</name>
    <dbReference type="NCBI Taxonomy" id="1825666"/>
    <lineage>
        <taxon>Eukaryota</taxon>
        <taxon>Fungi</taxon>
        <taxon>Dikarya</taxon>
        <taxon>Ascomycota</taxon>
        <taxon>Pezizomycotina</taxon>
        <taxon>Sordariomycetes</taxon>
        <taxon>Sordariomycetidae</taxon>
        <taxon>Phyllachorales</taxon>
        <taxon>Phyllachoraceae</taxon>
        <taxon>Phyllachora</taxon>
    </lineage>
</organism>
<keyword evidence="2" id="KW-0472">Membrane</keyword>
<evidence type="ECO:0008006" key="5">
    <source>
        <dbReference type="Google" id="ProtNLM"/>
    </source>
</evidence>
<proteinExistence type="predicted"/>
<dbReference type="PANTHER" id="PTHR36414">
    <property type="entry name" value="PROTEIN SUR7"/>
    <property type="match status" value="1"/>
</dbReference>
<dbReference type="GO" id="GO:0006897">
    <property type="term" value="P:endocytosis"/>
    <property type="evidence" value="ECO:0007669"/>
    <property type="project" value="TreeGrafter"/>
</dbReference>
<gene>
    <name evidence="3" type="ORF">P8C59_009466</name>
</gene>
<dbReference type="GO" id="GO:0032185">
    <property type="term" value="P:septin cytoskeleton organization"/>
    <property type="evidence" value="ECO:0007669"/>
    <property type="project" value="TreeGrafter"/>
</dbReference>
<protein>
    <recommendedName>
        <fullName evidence="5">Cortical patch protein</fullName>
    </recommendedName>
</protein>
<dbReference type="EMBL" id="JAQQPM010000009">
    <property type="protein sequence ID" value="KAK2075333.1"/>
    <property type="molecule type" value="Genomic_DNA"/>
</dbReference>
<evidence type="ECO:0000313" key="3">
    <source>
        <dbReference type="EMBL" id="KAK2075333.1"/>
    </source>
</evidence>
<evidence type="ECO:0000256" key="2">
    <source>
        <dbReference type="SAM" id="Phobius"/>
    </source>
</evidence>
<dbReference type="InterPro" id="IPR009571">
    <property type="entry name" value="SUR7/Rim9-like_fungi"/>
</dbReference>
<accession>A0AAD9MJS7</accession>
<dbReference type="GO" id="GO:0031505">
    <property type="term" value="P:fungal-type cell wall organization"/>
    <property type="evidence" value="ECO:0007669"/>
    <property type="project" value="TreeGrafter"/>
</dbReference>
<feature type="compositionally biased region" description="Low complexity" evidence="1">
    <location>
        <begin position="222"/>
        <end position="231"/>
    </location>
</feature>
<dbReference type="GO" id="GO:0045121">
    <property type="term" value="C:membrane raft"/>
    <property type="evidence" value="ECO:0007669"/>
    <property type="project" value="TreeGrafter"/>
</dbReference>
<dbReference type="GO" id="GO:0005938">
    <property type="term" value="C:cell cortex"/>
    <property type="evidence" value="ECO:0007669"/>
    <property type="project" value="TreeGrafter"/>
</dbReference>
<comment type="caution">
    <text evidence="3">The sequence shown here is derived from an EMBL/GenBank/DDBJ whole genome shotgun (WGS) entry which is preliminary data.</text>
</comment>
<name>A0AAD9MJS7_9PEZI</name>
<dbReference type="GO" id="GO:0030866">
    <property type="term" value="P:cortical actin cytoskeleton organization"/>
    <property type="evidence" value="ECO:0007669"/>
    <property type="project" value="TreeGrafter"/>
</dbReference>
<keyword evidence="4" id="KW-1185">Reference proteome</keyword>
<evidence type="ECO:0000256" key="1">
    <source>
        <dbReference type="SAM" id="MobiDB-lite"/>
    </source>
</evidence>
<feature type="region of interest" description="Disordered" evidence="1">
    <location>
        <begin position="222"/>
        <end position="258"/>
    </location>
</feature>
<feature type="compositionally biased region" description="Basic residues" evidence="1">
    <location>
        <begin position="232"/>
        <end position="243"/>
    </location>
</feature>
<dbReference type="AlphaFoldDB" id="A0AAD9MJS7"/>
<reference evidence="3" key="1">
    <citation type="journal article" date="2023" name="Mol. Plant Microbe Interact.">
        <title>Elucidating the Obligate Nature and Biological Capacity of an Invasive Fungal Corn Pathogen.</title>
        <authorList>
            <person name="MacCready J.S."/>
            <person name="Roggenkamp E.M."/>
            <person name="Gdanetz K."/>
            <person name="Chilvers M.I."/>
        </authorList>
    </citation>
    <scope>NUCLEOTIDE SEQUENCE</scope>
    <source>
        <strain evidence="3">PM02</strain>
    </source>
</reference>
<feature type="transmembrane region" description="Helical" evidence="2">
    <location>
        <begin position="147"/>
        <end position="171"/>
    </location>
</feature>
<evidence type="ECO:0000313" key="4">
    <source>
        <dbReference type="Proteomes" id="UP001217918"/>
    </source>
</evidence>
<dbReference type="Proteomes" id="UP001217918">
    <property type="component" value="Unassembled WGS sequence"/>
</dbReference>
<keyword evidence="2" id="KW-0812">Transmembrane</keyword>
<dbReference type="PANTHER" id="PTHR36414:SF1">
    <property type="entry name" value="PROTEIN SUR7"/>
    <property type="match status" value="1"/>
</dbReference>
<sequence>MAVTHASLGIAGLVLLAGSVVMLFFVVLSAVDVATPLSATYFLRADTSGITGARPVSQWTYFYVCGDGNTDCGPAEPALPLGHAWAADPPVAPPAALLGSYGGGTTSYYFWYMWRFGWVFYLLGLFFDVLAFFSGFVACFGRLGSAVAALTSAIALFFLSIAVSMMTAVFVKMRDAFLADGRDATLGRYAFGFSWGAWAALLLATALFGVGIRRAGASAAGAGAADGVTSRGRWRRTRSTRSRKSYDMGSRRVKEEYP</sequence>
<feature type="transmembrane region" description="Helical" evidence="2">
    <location>
        <begin position="118"/>
        <end position="140"/>
    </location>
</feature>
<dbReference type="Pfam" id="PF06687">
    <property type="entry name" value="SUR7"/>
    <property type="match status" value="1"/>
</dbReference>
<dbReference type="GO" id="GO:0005886">
    <property type="term" value="C:plasma membrane"/>
    <property type="evidence" value="ECO:0007669"/>
    <property type="project" value="InterPro"/>
</dbReference>
<keyword evidence="2" id="KW-1133">Transmembrane helix</keyword>
<feature type="compositionally biased region" description="Basic and acidic residues" evidence="1">
    <location>
        <begin position="244"/>
        <end position="258"/>
    </location>
</feature>
<feature type="transmembrane region" description="Helical" evidence="2">
    <location>
        <begin position="191"/>
        <end position="212"/>
    </location>
</feature>